<sequence length="300" mass="33001">MRRRARPSQARTILSSVVAHEAPQVGGVTGVRRQATSSDEQVCHPGRSAQLRSSRVRPHDRRLEHPTTIQHRICQSDPEAPVRTQTKASLGVGSVLVAALLVVALLAGRGGGDTPTAQPDADESSAIVRSNSHVLGEEGSSEVTFVEFLDFECEACGAAYPIVEKLREDYAGQVTFVARYFPLPGHFNAERAARAVESSARQGQYEAMYQKMYETQSEWGEQQKPMDDLFRGYAEDLGLDMEQYDADYASEDVLERVRQDVSDGEDLGITGTPTFYVNDELFQPTSVEDFNAVLDEALGE</sequence>
<organism evidence="9 10">
    <name type="scientific">Nocardioides currus</name>
    <dbReference type="NCBI Taxonomy" id="2133958"/>
    <lineage>
        <taxon>Bacteria</taxon>
        <taxon>Bacillati</taxon>
        <taxon>Actinomycetota</taxon>
        <taxon>Actinomycetes</taxon>
        <taxon>Propionibacteriales</taxon>
        <taxon>Nocardioidaceae</taxon>
        <taxon>Nocardioides</taxon>
    </lineage>
</organism>
<dbReference type="InterPro" id="IPR013766">
    <property type="entry name" value="Thioredoxin_domain"/>
</dbReference>
<dbReference type="SUPFAM" id="SSF52833">
    <property type="entry name" value="Thioredoxin-like"/>
    <property type="match status" value="1"/>
</dbReference>
<feature type="region of interest" description="Disordered" evidence="6">
    <location>
        <begin position="33"/>
        <end position="68"/>
    </location>
</feature>
<keyword evidence="7" id="KW-0812">Transmembrane</keyword>
<evidence type="ECO:0000256" key="2">
    <source>
        <dbReference type="ARBA" id="ARBA00022729"/>
    </source>
</evidence>
<dbReference type="PANTHER" id="PTHR13887:SF14">
    <property type="entry name" value="DISULFIDE BOND FORMATION PROTEIN D"/>
    <property type="match status" value="1"/>
</dbReference>
<dbReference type="InterPro" id="IPR012336">
    <property type="entry name" value="Thioredoxin-like_fold"/>
</dbReference>
<keyword evidence="3" id="KW-0560">Oxidoreductase</keyword>
<dbReference type="Pfam" id="PF13462">
    <property type="entry name" value="Thioredoxin_4"/>
    <property type="match status" value="1"/>
</dbReference>
<reference evidence="9 10" key="1">
    <citation type="submission" date="2018-03" db="EMBL/GenBank/DDBJ databases">
        <authorList>
            <person name="Keele B.F."/>
        </authorList>
    </citation>
    <scope>NUCLEOTIDE SEQUENCE [LARGE SCALE GENOMIC DNA]</scope>
    <source>
        <strain evidence="9 10">IB-3</strain>
    </source>
</reference>
<evidence type="ECO:0000256" key="4">
    <source>
        <dbReference type="ARBA" id="ARBA00023157"/>
    </source>
</evidence>
<evidence type="ECO:0000256" key="5">
    <source>
        <dbReference type="ARBA" id="ARBA00023284"/>
    </source>
</evidence>
<protein>
    <submittedName>
        <fullName evidence="9">Thioredoxin</fullName>
    </submittedName>
</protein>
<dbReference type="EMBL" id="PYXZ01000005">
    <property type="protein sequence ID" value="PUA80771.1"/>
    <property type="molecule type" value="Genomic_DNA"/>
</dbReference>
<keyword evidence="5" id="KW-0676">Redox-active center</keyword>
<name>A0A2R7YWR8_9ACTN</name>
<evidence type="ECO:0000259" key="8">
    <source>
        <dbReference type="PROSITE" id="PS51352"/>
    </source>
</evidence>
<evidence type="ECO:0000313" key="9">
    <source>
        <dbReference type="EMBL" id="PUA80771.1"/>
    </source>
</evidence>
<keyword evidence="2" id="KW-0732">Signal</keyword>
<dbReference type="Proteomes" id="UP000244867">
    <property type="component" value="Unassembled WGS sequence"/>
</dbReference>
<comment type="similarity">
    <text evidence="1">Belongs to the thioredoxin family. DsbA subfamily.</text>
</comment>
<evidence type="ECO:0000256" key="6">
    <source>
        <dbReference type="SAM" id="MobiDB-lite"/>
    </source>
</evidence>
<comment type="caution">
    <text evidence="9">The sequence shown here is derived from an EMBL/GenBank/DDBJ whole genome shotgun (WGS) entry which is preliminary data.</text>
</comment>
<feature type="domain" description="Thioredoxin" evidence="8">
    <location>
        <begin position="112"/>
        <end position="299"/>
    </location>
</feature>
<evidence type="ECO:0000256" key="1">
    <source>
        <dbReference type="ARBA" id="ARBA00005791"/>
    </source>
</evidence>
<gene>
    <name evidence="9" type="ORF">C7S10_13600</name>
</gene>
<dbReference type="InterPro" id="IPR036249">
    <property type="entry name" value="Thioredoxin-like_sf"/>
</dbReference>
<keyword evidence="7" id="KW-1133">Transmembrane helix</keyword>
<proteinExistence type="inferred from homology"/>
<evidence type="ECO:0000313" key="10">
    <source>
        <dbReference type="Proteomes" id="UP000244867"/>
    </source>
</evidence>
<dbReference type="PROSITE" id="PS51352">
    <property type="entry name" value="THIOREDOXIN_2"/>
    <property type="match status" value="1"/>
</dbReference>
<dbReference type="GO" id="GO:0016491">
    <property type="term" value="F:oxidoreductase activity"/>
    <property type="evidence" value="ECO:0007669"/>
    <property type="project" value="UniProtKB-KW"/>
</dbReference>
<evidence type="ECO:0000256" key="3">
    <source>
        <dbReference type="ARBA" id="ARBA00023002"/>
    </source>
</evidence>
<keyword evidence="7" id="KW-0472">Membrane</keyword>
<keyword evidence="10" id="KW-1185">Reference proteome</keyword>
<accession>A0A2R7YWR8</accession>
<dbReference type="PANTHER" id="PTHR13887">
    <property type="entry name" value="GLUTATHIONE S-TRANSFERASE KAPPA"/>
    <property type="match status" value="1"/>
</dbReference>
<dbReference type="Gene3D" id="3.40.30.10">
    <property type="entry name" value="Glutaredoxin"/>
    <property type="match status" value="1"/>
</dbReference>
<feature type="transmembrane region" description="Helical" evidence="7">
    <location>
        <begin position="88"/>
        <end position="108"/>
    </location>
</feature>
<dbReference type="AlphaFoldDB" id="A0A2R7YWR8"/>
<evidence type="ECO:0000256" key="7">
    <source>
        <dbReference type="SAM" id="Phobius"/>
    </source>
</evidence>
<dbReference type="OrthoDB" id="117402at2"/>
<keyword evidence="4" id="KW-1015">Disulfide bond</keyword>